<dbReference type="InterPro" id="IPR001610">
    <property type="entry name" value="PAC"/>
</dbReference>
<dbReference type="PROSITE" id="PS50112">
    <property type="entry name" value="PAS"/>
    <property type="match status" value="1"/>
</dbReference>
<dbReference type="EMBL" id="CADCWC010000177">
    <property type="protein sequence ID" value="CAA9532407.1"/>
    <property type="molecule type" value="Genomic_DNA"/>
</dbReference>
<feature type="modified residue" description="4-aspartylphosphate" evidence="1">
    <location>
        <position position="69"/>
    </location>
</feature>
<feature type="domain" description="PAC" evidence="4">
    <location>
        <begin position="221"/>
        <end position="273"/>
    </location>
</feature>
<dbReference type="CDD" id="cd00156">
    <property type="entry name" value="REC"/>
    <property type="match status" value="1"/>
</dbReference>
<dbReference type="PROSITE" id="PS50113">
    <property type="entry name" value="PAC"/>
    <property type="match status" value="1"/>
</dbReference>
<dbReference type="Pfam" id="PF00072">
    <property type="entry name" value="Response_reg"/>
    <property type="match status" value="1"/>
</dbReference>
<dbReference type="SMART" id="SM00086">
    <property type="entry name" value="PAC"/>
    <property type="match status" value="1"/>
</dbReference>
<feature type="domain" description="Response regulatory" evidence="2">
    <location>
        <begin position="17"/>
        <end position="134"/>
    </location>
</feature>
<evidence type="ECO:0000259" key="3">
    <source>
        <dbReference type="PROSITE" id="PS50112"/>
    </source>
</evidence>
<accession>A0A6J4TWR0</accession>
<dbReference type="CDD" id="cd00130">
    <property type="entry name" value="PAS"/>
    <property type="match status" value="1"/>
</dbReference>
<dbReference type="InterPro" id="IPR000700">
    <property type="entry name" value="PAS-assoc_C"/>
</dbReference>
<dbReference type="InterPro" id="IPR035965">
    <property type="entry name" value="PAS-like_dom_sf"/>
</dbReference>
<dbReference type="Pfam" id="PF08447">
    <property type="entry name" value="PAS_3"/>
    <property type="match status" value="1"/>
</dbReference>
<dbReference type="NCBIfam" id="TIGR00229">
    <property type="entry name" value="sensory_box"/>
    <property type="match status" value="1"/>
</dbReference>
<keyword evidence="1" id="KW-0597">Phosphoprotein</keyword>
<proteinExistence type="predicted"/>
<evidence type="ECO:0000259" key="4">
    <source>
        <dbReference type="PROSITE" id="PS50113"/>
    </source>
</evidence>
<dbReference type="InterPro" id="IPR013655">
    <property type="entry name" value="PAS_fold_3"/>
</dbReference>
<dbReference type="InterPro" id="IPR000014">
    <property type="entry name" value="PAS"/>
</dbReference>
<dbReference type="Gene3D" id="3.40.50.2300">
    <property type="match status" value="1"/>
</dbReference>
<dbReference type="SMART" id="SM00091">
    <property type="entry name" value="PAS"/>
    <property type="match status" value="1"/>
</dbReference>
<dbReference type="PROSITE" id="PS50110">
    <property type="entry name" value="RESPONSE_REGULATORY"/>
    <property type="match status" value="1"/>
</dbReference>
<evidence type="ECO:0000256" key="1">
    <source>
        <dbReference type="PROSITE-ProRule" id="PRU00169"/>
    </source>
</evidence>
<reference evidence="5" key="1">
    <citation type="submission" date="2020-02" db="EMBL/GenBank/DDBJ databases">
        <authorList>
            <person name="Meier V. D."/>
        </authorList>
    </citation>
    <scope>NUCLEOTIDE SEQUENCE</scope>
    <source>
        <strain evidence="5">AVDCRST_MAG79</strain>
    </source>
</reference>
<gene>
    <name evidence="5" type="ORF">AVDCRST_MAG79-1041</name>
</gene>
<protein>
    <submittedName>
        <fullName evidence="5">Diguanylate cyclase/phosphodiesterase (GGDEF &amp; EAL domains) with PAS/PAC sensor(S)</fullName>
    </submittedName>
</protein>
<dbReference type="PANTHER" id="PTHR44757">
    <property type="entry name" value="DIGUANYLATE CYCLASE DGCP"/>
    <property type="match status" value="1"/>
</dbReference>
<organism evidence="5">
    <name type="scientific">uncultured Thermoleophilia bacterium</name>
    <dbReference type="NCBI Taxonomy" id="1497501"/>
    <lineage>
        <taxon>Bacteria</taxon>
        <taxon>Bacillati</taxon>
        <taxon>Actinomycetota</taxon>
        <taxon>Thermoleophilia</taxon>
        <taxon>environmental samples</taxon>
    </lineage>
</organism>
<dbReference type="SUPFAM" id="SSF55785">
    <property type="entry name" value="PYP-like sensor domain (PAS domain)"/>
    <property type="match status" value="1"/>
</dbReference>
<sequence length="302" mass="32616">MTVAPPTFLAAVGEGEGLLLVEDNRADARLFELLLEDGWPDAPPVHVCTRLADARARMLERRPLCVLVDLSLPDARRLDAVHVIRAADPTVPIVVLSGQDDAALGIEAMGAGAQDYLLKGRLDGALVARSIRYAVERKRAENALRESHDLAARAFDDAAVGMALITLEGAFLRVNGALCRLLGYDEAELLTSTPSALTHADDLDGGILFLHRLLDGGLDAYELEKRFRHADGHVVSVQIHVALMRDALDRPLHIIAQFQDVTAQRRAEGYRLAQHAATRALAEAGSLAEAHTDVLGALCRSL</sequence>
<evidence type="ECO:0000259" key="2">
    <source>
        <dbReference type="PROSITE" id="PS50110"/>
    </source>
</evidence>
<dbReference type="GO" id="GO:0000160">
    <property type="term" value="P:phosphorelay signal transduction system"/>
    <property type="evidence" value="ECO:0007669"/>
    <property type="project" value="InterPro"/>
</dbReference>
<name>A0A6J4TWR0_9ACTN</name>
<dbReference type="Gene3D" id="3.30.450.20">
    <property type="entry name" value="PAS domain"/>
    <property type="match status" value="1"/>
</dbReference>
<dbReference type="PANTHER" id="PTHR44757:SF2">
    <property type="entry name" value="BIOFILM ARCHITECTURE MAINTENANCE PROTEIN MBAA"/>
    <property type="match status" value="1"/>
</dbReference>
<dbReference type="InterPro" id="IPR011006">
    <property type="entry name" value="CheY-like_superfamily"/>
</dbReference>
<dbReference type="InterPro" id="IPR052155">
    <property type="entry name" value="Biofilm_reg_signaling"/>
</dbReference>
<dbReference type="SUPFAM" id="SSF52172">
    <property type="entry name" value="CheY-like"/>
    <property type="match status" value="1"/>
</dbReference>
<evidence type="ECO:0000313" key="5">
    <source>
        <dbReference type="EMBL" id="CAA9532407.1"/>
    </source>
</evidence>
<dbReference type="AlphaFoldDB" id="A0A6J4TWR0"/>
<feature type="non-terminal residue" evidence="5">
    <location>
        <position position="302"/>
    </location>
</feature>
<dbReference type="SMART" id="SM00448">
    <property type="entry name" value="REC"/>
    <property type="match status" value="1"/>
</dbReference>
<feature type="domain" description="PAS" evidence="3">
    <location>
        <begin position="147"/>
        <end position="217"/>
    </location>
</feature>
<dbReference type="InterPro" id="IPR001789">
    <property type="entry name" value="Sig_transdc_resp-reg_receiver"/>
</dbReference>